<gene>
    <name evidence="1" type="ORF">FOF46_21800</name>
</gene>
<evidence type="ECO:0008006" key="3">
    <source>
        <dbReference type="Google" id="ProtNLM"/>
    </source>
</evidence>
<dbReference type="Proteomes" id="UP000318833">
    <property type="component" value="Unassembled WGS sequence"/>
</dbReference>
<dbReference type="AlphaFoldDB" id="A0A554VEY6"/>
<protein>
    <recommendedName>
        <fullName evidence="3">Major capsid protein</fullName>
    </recommendedName>
</protein>
<dbReference type="RefSeq" id="WP_143917901.1">
    <property type="nucleotide sequence ID" value="NZ_CANMIK010000054.1"/>
</dbReference>
<reference evidence="1 2" key="1">
    <citation type="submission" date="2019-07" db="EMBL/GenBank/DDBJ databases">
        <title>The draft genome sequence of Aquimarina algiphila M91.</title>
        <authorList>
            <person name="Meng X."/>
        </authorList>
    </citation>
    <scope>NUCLEOTIDE SEQUENCE [LARGE SCALE GENOMIC DNA]</scope>
    <source>
        <strain evidence="1 2">M91</strain>
    </source>
</reference>
<name>A0A554VEY6_9FLAO</name>
<accession>A0A554VEY6</accession>
<dbReference type="OrthoDB" id="1228719at2"/>
<organism evidence="1 2">
    <name type="scientific">Aquimarina algiphila</name>
    <dbReference type="NCBI Taxonomy" id="2047982"/>
    <lineage>
        <taxon>Bacteria</taxon>
        <taxon>Pseudomonadati</taxon>
        <taxon>Bacteroidota</taxon>
        <taxon>Flavobacteriia</taxon>
        <taxon>Flavobacteriales</taxon>
        <taxon>Flavobacteriaceae</taxon>
        <taxon>Aquimarina</taxon>
    </lineage>
</organism>
<keyword evidence="2" id="KW-1185">Reference proteome</keyword>
<sequence length="189" mass="21215">MVSKHNKAVHALGANEEKPTTPILVTTGADDGTGRRRFVLKDVATHKKQYDDLKLPLMGRTLVLSSEHYNDLLFECLDAKKTTDHLSYDEAGMLKQRLFGFETYLYIDCPYYTLSTLKKKSFGAVIEAGDVQGSVSYFSLDMFRASGLTKNYADEPTTQNHAWLYNARHNYIVLPKKERAVGAIVSADV</sequence>
<evidence type="ECO:0000313" key="1">
    <source>
        <dbReference type="EMBL" id="TSE05665.1"/>
    </source>
</evidence>
<evidence type="ECO:0000313" key="2">
    <source>
        <dbReference type="Proteomes" id="UP000318833"/>
    </source>
</evidence>
<comment type="caution">
    <text evidence="1">The sequence shown here is derived from an EMBL/GenBank/DDBJ whole genome shotgun (WGS) entry which is preliminary data.</text>
</comment>
<dbReference type="EMBL" id="VLNR01000056">
    <property type="protein sequence ID" value="TSE05665.1"/>
    <property type="molecule type" value="Genomic_DNA"/>
</dbReference>
<proteinExistence type="predicted"/>